<evidence type="ECO:0000259" key="3">
    <source>
        <dbReference type="Pfam" id="PF00048"/>
    </source>
</evidence>
<dbReference type="Ensembl" id="ENSENLT00000020033.1">
    <property type="protein sequence ID" value="ENSENLP00000019322.1"/>
    <property type="gene ID" value="ENSENLG00000008852.1"/>
</dbReference>
<gene>
    <name evidence="4" type="primary">cxcl9</name>
</gene>
<dbReference type="AlphaFoldDB" id="A0A665UJ00"/>
<dbReference type="GO" id="GO:0005615">
    <property type="term" value="C:extracellular space"/>
    <property type="evidence" value="ECO:0007669"/>
    <property type="project" value="UniProtKB-KW"/>
</dbReference>
<reference evidence="4" key="2">
    <citation type="submission" date="2025-08" db="UniProtKB">
        <authorList>
            <consortium name="Ensembl"/>
        </authorList>
    </citation>
    <scope>IDENTIFICATION</scope>
</reference>
<name>A0A665UJ00_ECHNA</name>
<sequence length="133" mass="15077">MKCSLPSICQLAFLSLCCALIAVRESDSTFVPGRCRCPISQDGIKGQLKGLTVYQKSPTCNKITVIVTLKSKNEQVCLNPEALMGKQLIRCWNRVHSMGHDVTLCLRRRRNRRKGGQRRRFVLKLSMIHHPAK</sequence>
<organism evidence="4 5">
    <name type="scientific">Echeneis naucrates</name>
    <name type="common">Live sharksucker</name>
    <dbReference type="NCBI Taxonomy" id="173247"/>
    <lineage>
        <taxon>Eukaryota</taxon>
        <taxon>Metazoa</taxon>
        <taxon>Chordata</taxon>
        <taxon>Craniata</taxon>
        <taxon>Vertebrata</taxon>
        <taxon>Euteleostomi</taxon>
        <taxon>Actinopterygii</taxon>
        <taxon>Neopterygii</taxon>
        <taxon>Teleostei</taxon>
        <taxon>Neoteleostei</taxon>
        <taxon>Acanthomorphata</taxon>
        <taxon>Carangaria</taxon>
        <taxon>Carangiformes</taxon>
        <taxon>Echeneidae</taxon>
        <taxon>Echeneis</taxon>
    </lineage>
</organism>
<evidence type="ECO:0000313" key="4">
    <source>
        <dbReference type="Ensembl" id="ENSENLP00000019322.1"/>
    </source>
</evidence>
<feature type="domain" description="Chemokine interleukin-8-like" evidence="3">
    <location>
        <begin position="35"/>
        <end position="92"/>
    </location>
</feature>
<dbReference type="OMA" id="YVPGRCL"/>
<evidence type="ECO:0000256" key="1">
    <source>
        <dbReference type="ARBA" id="ARBA00022514"/>
    </source>
</evidence>
<proteinExistence type="predicted"/>
<reference evidence="4" key="3">
    <citation type="submission" date="2025-09" db="UniProtKB">
        <authorList>
            <consortium name="Ensembl"/>
        </authorList>
    </citation>
    <scope>IDENTIFICATION</scope>
</reference>
<dbReference type="InterPro" id="IPR036048">
    <property type="entry name" value="Interleukin_8-like_sf"/>
</dbReference>
<keyword evidence="1" id="KW-0202">Cytokine</keyword>
<dbReference type="InParanoid" id="A0A665UJ00"/>
<dbReference type="Proteomes" id="UP000472264">
    <property type="component" value="Chromosome 15"/>
</dbReference>
<dbReference type="Pfam" id="PF00048">
    <property type="entry name" value="IL8"/>
    <property type="match status" value="1"/>
</dbReference>
<feature type="chain" id="PRO_5025357199" description="Chemokine interleukin-8-like domain-containing protein" evidence="2">
    <location>
        <begin position="20"/>
        <end position="133"/>
    </location>
</feature>
<evidence type="ECO:0000256" key="2">
    <source>
        <dbReference type="SAM" id="SignalP"/>
    </source>
</evidence>
<feature type="signal peptide" evidence="2">
    <location>
        <begin position="1"/>
        <end position="19"/>
    </location>
</feature>
<dbReference type="SUPFAM" id="SSF54117">
    <property type="entry name" value="Interleukin 8-like chemokines"/>
    <property type="match status" value="1"/>
</dbReference>
<evidence type="ECO:0000313" key="5">
    <source>
        <dbReference type="Proteomes" id="UP000472264"/>
    </source>
</evidence>
<dbReference type="GO" id="GO:0008009">
    <property type="term" value="F:chemokine activity"/>
    <property type="evidence" value="ECO:0007669"/>
    <property type="project" value="InterPro"/>
</dbReference>
<dbReference type="InterPro" id="IPR001811">
    <property type="entry name" value="Chemokine_IL8-like_dom"/>
</dbReference>
<keyword evidence="2" id="KW-0732">Signal</keyword>
<dbReference type="GO" id="GO:0006955">
    <property type="term" value="P:immune response"/>
    <property type="evidence" value="ECO:0007669"/>
    <property type="project" value="InterPro"/>
</dbReference>
<accession>A0A665UJ00</accession>
<protein>
    <recommendedName>
        <fullName evidence="3">Chemokine interleukin-8-like domain-containing protein</fullName>
    </recommendedName>
</protein>
<keyword evidence="5" id="KW-1185">Reference proteome</keyword>
<reference evidence="4" key="1">
    <citation type="submission" date="2021-04" db="EMBL/GenBank/DDBJ databases">
        <authorList>
            <consortium name="Wellcome Sanger Institute Data Sharing"/>
        </authorList>
    </citation>
    <scope>NUCLEOTIDE SEQUENCE [LARGE SCALE GENOMIC DNA]</scope>
</reference>
<dbReference type="FunCoup" id="A0A665UJ00">
    <property type="interactions" value="149"/>
</dbReference>
<dbReference type="Gene3D" id="2.40.50.40">
    <property type="match status" value="1"/>
</dbReference>